<evidence type="ECO:0000256" key="6">
    <source>
        <dbReference type="PIRSR" id="PIRSR600760-2"/>
    </source>
</evidence>
<keyword evidence="4 7" id="KW-0378">Hydrolase</keyword>
<evidence type="ECO:0000256" key="1">
    <source>
        <dbReference type="ARBA" id="ARBA00001033"/>
    </source>
</evidence>
<comment type="caution">
    <text evidence="8">The sequence shown here is derived from an EMBL/GenBank/DDBJ whole genome shotgun (WGS) entry which is preliminary data.</text>
</comment>
<feature type="binding site" evidence="6">
    <location>
        <position position="68"/>
    </location>
    <ligand>
        <name>Mg(2+)</name>
        <dbReference type="ChEBI" id="CHEBI:18420"/>
        <label>1</label>
        <note>catalytic</note>
    </ligand>
</feature>
<proteinExistence type="inferred from homology"/>
<accession>A0AAW5JPQ4</accession>
<reference evidence="8" key="1">
    <citation type="submission" date="2022-06" db="EMBL/GenBank/DDBJ databases">
        <title>Isolation of gut microbiota from human fecal samples.</title>
        <authorList>
            <person name="Pamer E.G."/>
            <person name="Barat B."/>
            <person name="Waligurski E."/>
            <person name="Medina S."/>
            <person name="Paddock L."/>
            <person name="Mostad J."/>
        </authorList>
    </citation>
    <scope>NUCLEOTIDE SEQUENCE</scope>
    <source>
        <strain evidence="8">DFI.9.91</strain>
    </source>
</reference>
<evidence type="ECO:0000256" key="5">
    <source>
        <dbReference type="ARBA" id="ARBA00022842"/>
    </source>
</evidence>
<dbReference type="GO" id="GO:0007165">
    <property type="term" value="P:signal transduction"/>
    <property type="evidence" value="ECO:0007669"/>
    <property type="project" value="TreeGrafter"/>
</dbReference>
<dbReference type="InterPro" id="IPR020550">
    <property type="entry name" value="Inositol_monophosphatase_CS"/>
</dbReference>
<dbReference type="EC" id="3.1.3.25" evidence="7"/>
<evidence type="ECO:0000256" key="7">
    <source>
        <dbReference type="RuleBase" id="RU364068"/>
    </source>
</evidence>
<evidence type="ECO:0000256" key="3">
    <source>
        <dbReference type="ARBA" id="ARBA00022723"/>
    </source>
</evidence>
<evidence type="ECO:0000313" key="9">
    <source>
        <dbReference type="Proteomes" id="UP001204562"/>
    </source>
</evidence>
<evidence type="ECO:0000256" key="4">
    <source>
        <dbReference type="ARBA" id="ARBA00022801"/>
    </source>
</evidence>
<protein>
    <recommendedName>
        <fullName evidence="7">Inositol-1-monophosphatase</fullName>
        <ecNumber evidence="7">3.1.3.25</ecNumber>
    </recommendedName>
</protein>
<feature type="binding site" evidence="6">
    <location>
        <position position="213"/>
    </location>
    <ligand>
        <name>Mg(2+)</name>
        <dbReference type="ChEBI" id="CHEBI:18420"/>
        <label>1</label>
        <note>catalytic</note>
    </ligand>
</feature>
<dbReference type="Pfam" id="PF00459">
    <property type="entry name" value="Inositol_P"/>
    <property type="match status" value="1"/>
</dbReference>
<keyword evidence="3 6" id="KW-0479">Metal-binding</keyword>
<comment type="cofactor">
    <cofactor evidence="2 6 7">
        <name>Mg(2+)</name>
        <dbReference type="ChEBI" id="CHEBI:18420"/>
    </cofactor>
</comment>
<organism evidence="8 9">
    <name type="scientific">Intestinimonas massiliensis</name>
    <name type="common">ex Afouda et al. 2020</name>
    <dbReference type="NCBI Taxonomy" id="1673721"/>
    <lineage>
        <taxon>Bacteria</taxon>
        <taxon>Bacillati</taxon>
        <taxon>Bacillota</taxon>
        <taxon>Clostridia</taxon>
        <taxon>Eubacteriales</taxon>
        <taxon>Intestinimonas</taxon>
    </lineage>
</organism>
<dbReference type="InterPro" id="IPR000760">
    <property type="entry name" value="Inositol_monophosphatase-like"/>
</dbReference>
<dbReference type="InterPro" id="IPR022337">
    <property type="entry name" value="Inositol_monophosphatase_SuhB"/>
</dbReference>
<name>A0AAW5JPQ4_9FIRM</name>
<comment type="catalytic activity">
    <reaction evidence="1 7">
        <text>a myo-inositol phosphate + H2O = myo-inositol + phosphate</text>
        <dbReference type="Rhea" id="RHEA:24056"/>
        <dbReference type="ChEBI" id="CHEBI:15377"/>
        <dbReference type="ChEBI" id="CHEBI:17268"/>
        <dbReference type="ChEBI" id="CHEBI:43474"/>
        <dbReference type="ChEBI" id="CHEBI:84139"/>
        <dbReference type="EC" id="3.1.3.25"/>
    </reaction>
</comment>
<dbReference type="Gene3D" id="3.40.190.80">
    <property type="match status" value="1"/>
</dbReference>
<dbReference type="GO" id="GO:0046854">
    <property type="term" value="P:phosphatidylinositol phosphate biosynthetic process"/>
    <property type="evidence" value="ECO:0007669"/>
    <property type="project" value="InterPro"/>
</dbReference>
<dbReference type="EMBL" id="JANFYS010000008">
    <property type="protein sequence ID" value="MCQ4769859.1"/>
    <property type="molecule type" value="Genomic_DNA"/>
</dbReference>
<dbReference type="PRINTS" id="PR01959">
    <property type="entry name" value="SBIMPHPHTASE"/>
</dbReference>
<dbReference type="GO" id="GO:0008934">
    <property type="term" value="F:inositol monophosphate 1-phosphatase activity"/>
    <property type="evidence" value="ECO:0007669"/>
    <property type="project" value="InterPro"/>
</dbReference>
<feature type="binding site" evidence="6">
    <location>
        <position position="88"/>
    </location>
    <ligand>
        <name>Mg(2+)</name>
        <dbReference type="ChEBI" id="CHEBI:18420"/>
        <label>1</label>
        <note>catalytic</note>
    </ligand>
</feature>
<evidence type="ECO:0000313" key="8">
    <source>
        <dbReference type="EMBL" id="MCQ4769859.1"/>
    </source>
</evidence>
<dbReference type="InterPro" id="IPR033942">
    <property type="entry name" value="IMPase"/>
</dbReference>
<gene>
    <name evidence="8" type="ORF">NE579_05200</name>
</gene>
<dbReference type="SUPFAM" id="SSF56655">
    <property type="entry name" value="Carbohydrate phosphatase"/>
    <property type="match status" value="1"/>
</dbReference>
<dbReference type="GO" id="GO:0006020">
    <property type="term" value="P:inositol metabolic process"/>
    <property type="evidence" value="ECO:0007669"/>
    <property type="project" value="TreeGrafter"/>
</dbReference>
<dbReference type="CDD" id="cd01639">
    <property type="entry name" value="IMPase"/>
    <property type="match status" value="1"/>
</dbReference>
<dbReference type="GO" id="GO:0046872">
    <property type="term" value="F:metal ion binding"/>
    <property type="evidence" value="ECO:0007669"/>
    <property type="project" value="UniProtKB-KW"/>
</dbReference>
<dbReference type="AlphaFoldDB" id="A0AAW5JPQ4"/>
<sequence>MIQNRKALLGPLSEAVRQAGRLFDDRAMAGQIRQKGPTDFVTSVDISVQALLKARLAELAPEVQFMGEEQDNAGVDFRRPVWILDPVDGTTNLIHGYRHSAVSLALSDKGRVVLGLVYDPYADELFTAVQGKGARCNGAPIRTSGAQTLAESLVDVGTNPSDRPGADRTFRWMRAVYDRSHDIRRIGAASIALCYVAAGRVDGFVEGGLKPWDYAAGMLLVQEAGGTVSTPEGTPLSLSRGGAVVASNGPIGPELLAVIQGL</sequence>
<keyword evidence="5 6" id="KW-0460">Magnesium</keyword>
<feature type="binding site" evidence="6">
    <location>
        <position position="85"/>
    </location>
    <ligand>
        <name>Mg(2+)</name>
        <dbReference type="ChEBI" id="CHEBI:18420"/>
        <label>1</label>
        <note>catalytic</note>
    </ligand>
</feature>
<dbReference type="Gene3D" id="3.30.540.10">
    <property type="entry name" value="Fructose-1,6-Bisphosphatase, subunit A, domain 1"/>
    <property type="match status" value="1"/>
</dbReference>
<evidence type="ECO:0000256" key="2">
    <source>
        <dbReference type="ARBA" id="ARBA00001946"/>
    </source>
</evidence>
<dbReference type="Proteomes" id="UP001204562">
    <property type="component" value="Unassembled WGS sequence"/>
</dbReference>
<dbReference type="RefSeq" id="WP_256303473.1">
    <property type="nucleotide sequence ID" value="NZ_JANFYS010000008.1"/>
</dbReference>
<dbReference type="PROSITE" id="PS00630">
    <property type="entry name" value="IMP_2"/>
    <property type="match status" value="1"/>
</dbReference>
<dbReference type="PANTHER" id="PTHR20854:SF4">
    <property type="entry name" value="INOSITOL-1-MONOPHOSPHATASE-RELATED"/>
    <property type="match status" value="1"/>
</dbReference>
<dbReference type="PRINTS" id="PR00377">
    <property type="entry name" value="IMPHPHTASES"/>
</dbReference>
<comment type="similarity">
    <text evidence="7">Belongs to the inositol monophosphatase superfamily.</text>
</comment>
<dbReference type="PANTHER" id="PTHR20854">
    <property type="entry name" value="INOSITOL MONOPHOSPHATASE"/>
    <property type="match status" value="1"/>
</dbReference>